<dbReference type="EMBL" id="CP043505">
    <property type="protein sequence ID" value="QEO15574.1"/>
    <property type="molecule type" value="Genomic_DNA"/>
</dbReference>
<feature type="domain" description="HTH lacI-type" evidence="4">
    <location>
        <begin position="1"/>
        <end position="53"/>
    </location>
</feature>
<name>A0A5C1YHB4_9MICO</name>
<dbReference type="OrthoDB" id="3227375at2"/>
<dbReference type="Proteomes" id="UP000324678">
    <property type="component" value="Chromosome"/>
</dbReference>
<dbReference type="KEGG" id="ail:FLP10_14895"/>
<evidence type="ECO:0000313" key="6">
    <source>
        <dbReference type="Proteomes" id="UP000324678"/>
    </source>
</evidence>
<dbReference type="GO" id="GO:0000976">
    <property type="term" value="F:transcription cis-regulatory region binding"/>
    <property type="evidence" value="ECO:0007669"/>
    <property type="project" value="TreeGrafter"/>
</dbReference>
<dbReference type="PANTHER" id="PTHR30146:SF109">
    <property type="entry name" value="HTH-TYPE TRANSCRIPTIONAL REGULATOR GALS"/>
    <property type="match status" value="1"/>
</dbReference>
<dbReference type="AlphaFoldDB" id="A0A5C1YHB4"/>
<dbReference type="InterPro" id="IPR046335">
    <property type="entry name" value="LacI/GalR-like_sensor"/>
</dbReference>
<dbReference type="Pfam" id="PF13377">
    <property type="entry name" value="Peripla_BP_3"/>
    <property type="match status" value="1"/>
</dbReference>
<dbReference type="Pfam" id="PF00356">
    <property type="entry name" value="LacI"/>
    <property type="match status" value="1"/>
</dbReference>
<dbReference type="PROSITE" id="PS00356">
    <property type="entry name" value="HTH_LACI_1"/>
    <property type="match status" value="1"/>
</dbReference>
<keyword evidence="1" id="KW-0805">Transcription regulation</keyword>
<evidence type="ECO:0000313" key="5">
    <source>
        <dbReference type="EMBL" id="QEO15574.1"/>
    </source>
</evidence>
<dbReference type="InterPro" id="IPR028082">
    <property type="entry name" value="Peripla_BP_I"/>
</dbReference>
<dbReference type="Gene3D" id="1.10.260.40">
    <property type="entry name" value="lambda repressor-like DNA-binding domains"/>
    <property type="match status" value="1"/>
</dbReference>
<dbReference type="Gene3D" id="3.40.50.2300">
    <property type="match status" value="2"/>
</dbReference>
<dbReference type="CDD" id="cd01392">
    <property type="entry name" value="HTH_LacI"/>
    <property type="match status" value="1"/>
</dbReference>
<dbReference type="PROSITE" id="PS50932">
    <property type="entry name" value="HTH_LACI_2"/>
    <property type="match status" value="1"/>
</dbReference>
<dbReference type="GO" id="GO:0003700">
    <property type="term" value="F:DNA-binding transcription factor activity"/>
    <property type="evidence" value="ECO:0007669"/>
    <property type="project" value="TreeGrafter"/>
</dbReference>
<accession>A0A5C1YHB4</accession>
<evidence type="ECO:0000256" key="2">
    <source>
        <dbReference type="ARBA" id="ARBA00023125"/>
    </source>
</evidence>
<dbReference type="PANTHER" id="PTHR30146">
    <property type="entry name" value="LACI-RELATED TRANSCRIPTIONAL REPRESSOR"/>
    <property type="match status" value="1"/>
</dbReference>
<evidence type="ECO:0000259" key="4">
    <source>
        <dbReference type="PROSITE" id="PS50932"/>
    </source>
</evidence>
<keyword evidence="6" id="KW-1185">Reference proteome</keyword>
<keyword evidence="3" id="KW-0804">Transcription</keyword>
<dbReference type="SUPFAM" id="SSF47413">
    <property type="entry name" value="lambda repressor-like DNA-binding domains"/>
    <property type="match status" value="1"/>
</dbReference>
<proteinExistence type="predicted"/>
<dbReference type="SMART" id="SM00354">
    <property type="entry name" value="HTH_LACI"/>
    <property type="match status" value="1"/>
</dbReference>
<dbReference type="InterPro" id="IPR010982">
    <property type="entry name" value="Lambda_DNA-bd_dom_sf"/>
</dbReference>
<protein>
    <submittedName>
        <fullName evidence="5">LacI family transcriptional regulator</fullName>
    </submittedName>
</protein>
<evidence type="ECO:0000256" key="3">
    <source>
        <dbReference type="ARBA" id="ARBA00023163"/>
    </source>
</evidence>
<dbReference type="SUPFAM" id="SSF53822">
    <property type="entry name" value="Periplasmic binding protein-like I"/>
    <property type="match status" value="1"/>
</dbReference>
<gene>
    <name evidence="5" type="ORF">FLP10_14895</name>
</gene>
<dbReference type="CDD" id="cd06267">
    <property type="entry name" value="PBP1_LacI_sugar_binding-like"/>
    <property type="match status" value="1"/>
</dbReference>
<dbReference type="InterPro" id="IPR000843">
    <property type="entry name" value="HTH_LacI"/>
</dbReference>
<reference evidence="5 6" key="1">
    <citation type="submission" date="2019-09" db="EMBL/GenBank/DDBJ databases">
        <title>Genome sequencing of strain KACC 19306.</title>
        <authorList>
            <person name="Heo J."/>
            <person name="Kim S.-J."/>
            <person name="Kim J.-S."/>
            <person name="Hong S.-B."/>
            <person name="Kwon S.-W."/>
        </authorList>
    </citation>
    <scope>NUCLEOTIDE SEQUENCE [LARGE SCALE GENOMIC DNA]</scope>
    <source>
        <strain evidence="5 6">KACC 19306</strain>
    </source>
</reference>
<sequence length="335" mass="36227">MSDVARIAGVSVSTVSRALSGASGVSAATRAEIKRIAGELVYTISPDASRLATGQTRRVAVVVRDTETWFYYAILGAIEPVLRSAGYDVLFYRVSSEAERDAFFDELPARRNVDAVILVAVPLSNEQVERLGDMAVPIVIAGSWIDHYTSIHIDETRAARQAMNHLIQLGHRRIARIGITDPEGDPWQPDAGRDAGYRAALEASGIDFDPQLNVRMEFSLDGGARAMDQLLSLDEPPTAVFAFSDEVAIGAMRSLRRVGLHVPGDVSIVGVDDHPMAELSDLTTVRQPVREMGTHAARLVIDTLGGNTVEGNVELSTQLVVRGSTASPRGLQWRS</sequence>
<evidence type="ECO:0000256" key="1">
    <source>
        <dbReference type="ARBA" id="ARBA00023015"/>
    </source>
</evidence>
<keyword evidence="2" id="KW-0238">DNA-binding</keyword>
<organism evidence="5 6">
    <name type="scientific">Agromyces intestinalis</name>
    <dbReference type="NCBI Taxonomy" id="2592652"/>
    <lineage>
        <taxon>Bacteria</taxon>
        <taxon>Bacillati</taxon>
        <taxon>Actinomycetota</taxon>
        <taxon>Actinomycetes</taxon>
        <taxon>Micrococcales</taxon>
        <taxon>Microbacteriaceae</taxon>
        <taxon>Agromyces</taxon>
    </lineage>
</organism>
<dbReference type="RefSeq" id="WP_149161587.1">
    <property type="nucleotide sequence ID" value="NZ_CP043505.1"/>
</dbReference>